<dbReference type="AlphaFoldDB" id="A0A1H4M3N7"/>
<keyword evidence="2" id="KW-1185">Reference proteome</keyword>
<accession>A0A1H4M3N7</accession>
<dbReference type="OrthoDB" id="5072090at2"/>
<gene>
    <name evidence="1" type="ORF">SAMN04489807_2002</name>
</gene>
<name>A0A1H4M3N7_9MICO</name>
<evidence type="ECO:0000313" key="2">
    <source>
        <dbReference type="Proteomes" id="UP000183750"/>
    </source>
</evidence>
<organism evidence="1 2">
    <name type="scientific">Microbacterium hydrocarbonoxydans</name>
    <dbReference type="NCBI Taxonomy" id="273678"/>
    <lineage>
        <taxon>Bacteria</taxon>
        <taxon>Bacillati</taxon>
        <taxon>Actinomycetota</taxon>
        <taxon>Actinomycetes</taxon>
        <taxon>Micrococcales</taxon>
        <taxon>Microbacteriaceae</taxon>
        <taxon>Microbacterium</taxon>
    </lineage>
</organism>
<reference evidence="2" key="1">
    <citation type="submission" date="2016-10" db="EMBL/GenBank/DDBJ databases">
        <authorList>
            <person name="Varghese N."/>
            <person name="Submissions S."/>
        </authorList>
    </citation>
    <scope>NUCLEOTIDE SEQUENCE [LARGE SCALE GENOMIC DNA]</scope>
    <source>
        <strain evidence="2">DSM 16089</strain>
    </source>
</reference>
<dbReference type="RefSeq" id="WP_060926002.1">
    <property type="nucleotide sequence ID" value="NZ_FNSQ01000005.1"/>
</dbReference>
<dbReference type="EMBL" id="FNSQ01000005">
    <property type="protein sequence ID" value="SEB77378.1"/>
    <property type="molecule type" value="Genomic_DNA"/>
</dbReference>
<dbReference type="Proteomes" id="UP000183750">
    <property type="component" value="Unassembled WGS sequence"/>
</dbReference>
<proteinExistence type="predicted"/>
<sequence>MDDLTIEPPAVDGPLSAPTPVDVPCDADVVAGMDALPAMRAGSIGVRYRLVRRFRTYDAIACVPVFLSQTRSSDTATWEPGERIHAGRTYRPVTVGGLPFEATRENLDAIVRAAVPDTVVHAREPAFAERELHDAMLPALDRYLLIDDEVWIAV</sequence>
<protein>
    <submittedName>
        <fullName evidence="1">Uncharacterized protein</fullName>
    </submittedName>
</protein>
<evidence type="ECO:0000313" key="1">
    <source>
        <dbReference type="EMBL" id="SEB77378.1"/>
    </source>
</evidence>